<feature type="region of interest" description="Disordered" evidence="1">
    <location>
        <begin position="326"/>
        <end position="360"/>
    </location>
</feature>
<evidence type="ECO:0000259" key="2">
    <source>
        <dbReference type="Pfam" id="PF13338"/>
    </source>
</evidence>
<reference evidence="3 4" key="1">
    <citation type="journal article" date="2008" name="Int. J. Syst. Evol. Microbiol.">
        <title>Tessaracoccus flavescens sp. nov., isolated from marine sediment.</title>
        <authorList>
            <person name="Lee D.W."/>
            <person name="Lee S.D."/>
        </authorList>
    </citation>
    <scope>NUCLEOTIDE SEQUENCE [LARGE SCALE GENOMIC DNA]</scope>
    <source>
        <strain evidence="3 4">SST-39T</strain>
    </source>
</reference>
<dbReference type="KEGG" id="tfa:BW733_05865"/>
<sequence length="360" mass="39300">MNLAEKLRRLAEVTSTQWGMITTAQAKTLGVSRVDLARMVDAGHLERLAHGVYRDSGTPDDRWSELRAAWLSTSPKLLAEARDRRGGDVTVAGESAALLNGIGDHRAHRHEFVAPQRRQTQRSDIRYRQRELDPVDVTLAEGLPVMTMERTIADLLESNIDFSLVADTLRDAVSRRDLDQERLMALLAPLAARNGLPTGDAQGLYDKLAETAQIDAAEAGEMIRRMSTRPALQEELMKLGLAGYAATLRAEHLALLEAIRPVLIERVLLGETLQLAGLGDLLTETPQDLLGETLQRAGLGDLLRETPQYLLGETPAARRARGLLGATPQLGLPGPELIPHDNDPRSMTGPASESETTGDE</sequence>
<evidence type="ECO:0000313" key="3">
    <source>
        <dbReference type="EMBL" id="AQP50427.1"/>
    </source>
</evidence>
<dbReference type="EMBL" id="CP019607">
    <property type="protein sequence ID" value="AQP50427.1"/>
    <property type="molecule type" value="Genomic_DNA"/>
</dbReference>
<accession>A0A1Q2CWI5</accession>
<dbReference type="STRING" id="399497.BW733_05865"/>
<name>A0A1Q2CWI5_9ACTN</name>
<dbReference type="Pfam" id="PF13338">
    <property type="entry name" value="AbiEi_4"/>
    <property type="match status" value="1"/>
</dbReference>
<organism evidence="3 4">
    <name type="scientific">Tessaracoccus flavescens</name>
    <dbReference type="NCBI Taxonomy" id="399497"/>
    <lineage>
        <taxon>Bacteria</taxon>
        <taxon>Bacillati</taxon>
        <taxon>Actinomycetota</taxon>
        <taxon>Actinomycetes</taxon>
        <taxon>Propionibacteriales</taxon>
        <taxon>Propionibacteriaceae</taxon>
        <taxon>Tessaracoccus</taxon>
    </lineage>
</organism>
<keyword evidence="4" id="KW-1185">Reference proteome</keyword>
<dbReference type="OrthoDB" id="3356078at2"/>
<dbReference type="Proteomes" id="UP000188235">
    <property type="component" value="Chromosome"/>
</dbReference>
<evidence type="ECO:0000256" key="1">
    <source>
        <dbReference type="SAM" id="MobiDB-lite"/>
    </source>
</evidence>
<dbReference type="RefSeq" id="WP_077348759.1">
    <property type="nucleotide sequence ID" value="NZ_CP019607.1"/>
</dbReference>
<dbReference type="AlphaFoldDB" id="A0A1Q2CWI5"/>
<proteinExistence type="predicted"/>
<protein>
    <recommendedName>
        <fullName evidence="2">AbiEi antitoxin N-terminal domain-containing protein</fullName>
    </recommendedName>
</protein>
<dbReference type="InterPro" id="IPR025159">
    <property type="entry name" value="AbiEi_N"/>
</dbReference>
<feature type="compositionally biased region" description="Polar residues" evidence="1">
    <location>
        <begin position="349"/>
        <end position="360"/>
    </location>
</feature>
<feature type="domain" description="AbiEi antitoxin N-terminal" evidence="2">
    <location>
        <begin position="8"/>
        <end position="54"/>
    </location>
</feature>
<evidence type="ECO:0000313" key="4">
    <source>
        <dbReference type="Proteomes" id="UP000188235"/>
    </source>
</evidence>
<gene>
    <name evidence="3" type="ORF">BW733_05865</name>
</gene>